<dbReference type="PANTHER" id="PTHR43149">
    <property type="entry name" value="ENOYL-COA HYDRATASE"/>
    <property type="match status" value="1"/>
</dbReference>
<evidence type="ECO:0000313" key="8">
    <source>
        <dbReference type="Proteomes" id="UP000723463"/>
    </source>
</evidence>
<protein>
    <submittedName>
        <fullName evidence="7">Enoyl CoA hydratase</fullName>
    </submittedName>
</protein>
<evidence type="ECO:0000256" key="6">
    <source>
        <dbReference type="RuleBase" id="RU003707"/>
    </source>
</evidence>
<proteinExistence type="inferred from homology"/>
<dbReference type="GO" id="GO:0051750">
    <property type="term" value="F:delta(3,5)-delta(2,4)-dienoyl-CoA isomerase activity"/>
    <property type="evidence" value="ECO:0007669"/>
    <property type="project" value="TreeGrafter"/>
</dbReference>
<dbReference type="EMBL" id="JAAAXW010000107">
    <property type="protein sequence ID" value="KAF9543706.1"/>
    <property type="molecule type" value="Genomic_DNA"/>
</dbReference>
<evidence type="ECO:0000256" key="1">
    <source>
        <dbReference type="ARBA" id="ARBA00005005"/>
    </source>
</evidence>
<dbReference type="Gene3D" id="3.90.226.10">
    <property type="entry name" value="2-enoyl-CoA Hydratase, Chain A, domain 1"/>
    <property type="match status" value="1"/>
</dbReference>
<comment type="pathway">
    <text evidence="1">Lipid metabolism; fatty acid beta-oxidation.</text>
</comment>
<gene>
    <name evidence="7" type="primary">ECH1</name>
    <name evidence="7" type="ORF">EC957_000561</name>
</gene>
<dbReference type="InterPro" id="IPR018376">
    <property type="entry name" value="Enoyl-CoA_hyd/isom_CS"/>
</dbReference>
<evidence type="ECO:0000256" key="5">
    <source>
        <dbReference type="ARBA" id="ARBA00023235"/>
    </source>
</evidence>
<organism evidence="7 8">
    <name type="scientific">Mortierella hygrophila</name>
    <dbReference type="NCBI Taxonomy" id="979708"/>
    <lineage>
        <taxon>Eukaryota</taxon>
        <taxon>Fungi</taxon>
        <taxon>Fungi incertae sedis</taxon>
        <taxon>Mucoromycota</taxon>
        <taxon>Mortierellomycotina</taxon>
        <taxon>Mortierellomycetes</taxon>
        <taxon>Mortierellales</taxon>
        <taxon>Mortierellaceae</taxon>
        <taxon>Mortierella</taxon>
    </lineage>
</organism>
<evidence type="ECO:0000256" key="3">
    <source>
        <dbReference type="ARBA" id="ARBA00022832"/>
    </source>
</evidence>
<dbReference type="AlphaFoldDB" id="A0A9P6F7D2"/>
<name>A0A9P6F7D2_9FUNG</name>
<dbReference type="Pfam" id="PF00378">
    <property type="entry name" value="ECH_1"/>
    <property type="match status" value="2"/>
</dbReference>
<comment type="caution">
    <text evidence="7">The sequence shown here is derived from an EMBL/GenBank/DDBJ whole genome shotgun (WGS) entry which is preliminary data.</text>
</comment>
<dbReference type="InterPro" id="IPR029045">
    <property type="entry name" value="ClpP/crotonase-like_dom_sf"/>
</dbReference>
<keyword evidence="3" id="KW-0276">Fatty acid metabolism</keyword>
<dbReference type="GO" id="GO:0005739">
    <property type="term" value="C:mitochondrion"/>
    <property type="evidence" value="ECO:0007669"/>
    <property type="project" value="TreeGrafter"/>
</dbReference>
<comment type="similarity">
    <text evidence="2 6">Belongs to the enoyl-CoA hydratase/isomerase family.</text>
</comment>
<dbReference type="SUPFAM" id="SSF52096">
    <property type="entry name" value="ClpP/crotonase"/>
    <property type="match status" value="1"/>
</dbReference>
<evidence type="ECO:0000256" key="2">
    <source>
        <dbReference type="ARBA" id="ARBA00005254"/>
    </source>
</evidence>
<dbReference type="Gene3D" id="1.10.12.10">
    <property type="entry name" value="Lyase 2-enoyl-coa Hydratase, Chain A, domain 2"/>
    <property type="match status" value="1"/>
</dbReference>
<dbReference type="InterPro" id="IPR014748">
    <property type="entry name" value="Enoyl-CoA_hydra_C"/>
</dbReference>
<dbReference type="FunFam" id="1.10.12.10:FF:000004">
    <property type="entry name" value="Delta3,5-delta2,4-dienoyl-CoA isomerase"/>
    <property type="match status" value="1"/>
</dbReference>
<evidence type="ECO:0000256" key="4">
    <source>
        <dbReference type="ARBA" id="ARBA00023098"/>
    </source>
</evidence>
<sequence length="297" mass="32028">MSASAYNYETVKVSFPSEFVAHVELNRPKKLNAINDTMWTDIGAVFNQLRDDEDVRAIVLSGSGRCFTSGLDLFSLNLPTVADDPSRTAFKVRPYIKASSRTLGSINYTPIPTPLHPLSKLQDSLTAIEICDKAVVAAIHGPCIGGGIDITTACDIRYASKDAYFSVKEVDIGLAADVGSLQRLPKVVGNIGWVRELCLTGRNFDSKEALEQGFISKVVDDHKAVIAAALATASLIAEKSPVAAIGTKHILNYSRDHTVQEGLDYVATWNQVMLTTPDLPNAAAAQMSKTKAVFAKL</sequence>
<keyword evidence="8" id="KW-1185">Reference proteome</keyword>
<keyword evidence="5" id="KW-0413">Isomerase</keyword>
<dbReference type="Proteomes" id="UP000723463">
    <property type="component" value="Unassembled WGS sequence"/>
</dbReference>
<keyword evidence="4" id="KW-0443">Lipid metabolism</keyword>
<accession>A0A9P6F7D2</accession>
<dbReference type="PROSITE" id="PS00166">
    <property type="entry name" value="ENOYL_COA_HYDRATASE"/>
    <property type="match status" value="1"/>
</dbReference>
<reference evidence="7" key="1">
    <citation type="journal article" date="2020" name="Fungal Divers.">
        <title>Resolving the Mortierellaceae phylogeny through synthesis of multi-gene phylogenetics and phylogenomics.</title>
        <authorList>
            <person name="Vandepol N."/>
            <person name="Liber J."/>
            <person name="Desiro A."/>
            <person name="Na H."/>
            <person name="Kennedy M."/>
            <person name="Barry K."/>
            <person name="Grigoriev I.V."/>
            <person name="Miller A.N."/>
            <person name="O'Donnell K."/>
            <person name="Stajich J.E."/>
            <person name="Bonito G."/>
        </authorList>
    </citation>
    <scope>NUCLEOTIDE SEQUENCE</scope>
    <source>
        <strain evidence="7">NRRL 2591</strain>
    </source>
</reference>
<dbReference type="InterPro" id="IPR001753">
    <property type="entry name" value="Enoyl-CoA_hydra/iso"/>
</dbReference>
<dbReference type="CDD" id="cd06558">
    <property type="entry name" value="crotonase-like"/>
    <property type="match status" value="1"/>
</dbReference>
<dbReference type="InterPro" id="IPR045002">
    <property type="entry name" value="Ech1-like"/>
</dbReference>
<evidence type="ECO:0000313" key="7">
    <source>
        <dbReference type="EMBL" id="KAF9543706.1"/>
    </source>
</evidence>
<dbReference type="PANTHER" id="PTHR43149:SF1">
    <property type="entry name" value="DELTA(3,5)-DELTA(2,4)-DIENOYL-COA ISOMERASE, MITOCHONDRIAL"/>
    <property type="match status" value="1"/>
</dbReference>
<dbReference type="GO" id="GO:0006631">
    <property type="term" value="P:fatty acid metabolic process"/>
    <property type="evidence" value="ECO:0007669"/>
    <property type="project" value="UniProtKB-KW"/>
</dbReference>